<gene>
    <name evidence="7" type="ORF">IDH41_26665</name>
</gene>
<protein>
    <submittedName>
        <fullName evidence="7">Glycoside hydrolase family 32 protein</fullName>
    </submittedName>
</protein>
<dbReference type="SUPFAM" id="SSF49899">
    <property type="entry name" value="Concanavalin A-like lectins/glucanases"/>
    <property type="match status" value="1"/>
</dbReference>
<sequence length="503" mass="55983">MKHHFDQPLRPQFHFTPASNWLNDPNGMVYYDGEYHLFYQHHPGSSVWGPMHWGHAVSTDLAHWEHFPIALYPDHNGTIFSGSAVVDWNDTSGFFDGRAGLVAIYTQTETIPGSDLSKQRQSVAYSKDNGRTWIPYEGNPVLADERFADFRDPKVFWHAGTEQWIMVLAAGDRLFLYRSPDLLAWTFASEFGAREGSHDGVWECPDLFELPVEGGEGASKWVMIVSIGDDSGCPEGSRTQYFTGEFDGVAFTNDNPADTVLWLDHGRDNYAGVSWSDAPGLESERLFIGWMNNWKYANLIPTSGWRGAMTLARKLTLRQTTEGVRLVQMPVDGVRQLRQSGSEWQNERIGPESGLLCAHRGGLLELEADFEPGTASEFGIKLLAGGKETVVGYDAVAGELFIDRSNSGVIDFHAEFGCRHAAPLKAEDGRIKLQLWLDRSSVEVFADEGGLVMTDQLFPPAGWDGVELYAIGGEALLRTLRLYPLRSIYAPEAVEAAGARNER</sequence>
<name>A0A927CV87_9BACL</name>
<dbReference type="GO" id="GO:0004575">
    <property type="term" value="F:sucrose alpha-glucosidase activity"/>
    <property type="evidence" value="ECO:0007669"/>
    <property type="project" value="TreeGrafter"/>
</dbReference>
<dbReference type="PANTHER" id="PTHR42800">
    <property type="entry name" value="EXOINULINASE INUD (AFU_ORTHOLOGUE AFUA_5G00480)"/>
    <property type="match status" value="1"/>
</dbReference>
<dbReference type="AlphaFoldDB" id="A0A927CV87"/>
<dbReference type="InterPro" id="IPR013148">
    <property type="entry name" value="Glyco_hydro_32_N"/>
</dbReference>
<keyword evidence="3 4" id="KW-0326">Glycosidase</keyword>
<dbReference type="InterPro" id="IPR013189">
    <property type="entry name" value="Glyco_hydro_32_C"/>
</dbReference>
<dbReference type="InterPro" id="IPR001362">
    <property type="entry name" value="Glyco_hydro_32"/>
</dbReference>
<dbReference type="GO" id="GO:0005737">
    <property type="term" value="C:cytoplasm"/>
    <property type="evidence" value="ECO:0007669"/>
    <property type="project" value="TreeGrafter"/>
</dbReference>
<comment type="similarity">
    <text evidence="1 4">Belongs to the glycosyl hydrolase 32 family.</text>
</comment>
<dbReference type="Pfam" id="PF08244">
    <property type="entry name" value="Glyco_hydro_32C"/>
    <property type="match status" value="1"/>
</dbReference>
<dbReference type="Gene3D" id="2.60.120.560">
    <property type="entry name" value="Exo-inulinase, domain 1"/>
    <property type="match status" value="1"/>
</dbReference>
<keyword evidence="2 4" id="KW-0378">Hydrolase</keyword>
<feature type="domain" description="Glycosyl hydrolase family 32 C-terminal" evidence="6">
    <location>
        <begin position="334"/>
        <end position="482"/>
    </location>
</feature>
<reference evidence="7" key="1">
    <citation type="submission" date="2020-09" db="EMBL/GenBank/DDBJ databases">
        <title>A novel bacterium of genus Paenibacillus, isolated from South China Sea.</title>
        <authorList>
            <person name="Huang H."/>
            <person name="Mo K."/>
            <person name="Hu Y."/>
        </authorList>
    </citation>
    <scope>NUCLEOTIDE SEQUENCE</scope>
    <source>
        <strain evidence="7">IB182493</strain>
    </source>
</reference>
<evidence type="ECO:0000256" key="3">
    <source>
        <dbReference type="ARBA" id="ARBA00023295"/>
    </source>
</evidence>
<evidence type="ECO:0000313" key="7">
    <source>
        <dbReference type="EMBL" id="MBD2872170.1"/>
    </source>
</evidence>
<dbReference type="SMART" id="SM00640">
    <property type="entry name" value="Glyco_32"/>
    <property type="match status" value="1"/>
</dbReference>
<dbReference type="SUPFAM" id="SSF75005">
    <property type="entry name" value="Arabinanase/levansucrase/invertase"/>
    <property type="match status" value="1"/>
</dbReference>
<dbReference type="GO" id="GO:0005987">
    <property type="term" value="P:sucrose catabolic process"/>
    <property type="evidence" value="ECO:0007669"/>
    <property type="project" value="TreeGrafter"/>
</dbReference>
<feature type="domain" description="Glycosyl hydrolase family 32 N-terminal" evidence="5">
    <location>
        <begin position="14"/>
        <end position="330"/>
    </location>
</feature>
<evidence type="ECO:0000259" key="5">
    <source>
        <dbReference type="Pfam" id="PF00251"/>
    </source>
</evidence>
<evidence type="ECO:0000256" key="4">
    <source>
        <dbReference type="RuleBase" id="RU362110"/>
    </source>
</evidence>
<dbReference type="InterPro" id="IPR018053">
    <property type="entry name" value="Glyco_hydro_32_AS"/>
</dbReference>
<dbReference type="Pfam" id="PF00251">
    <property type="entry name" value="Glyco_hydro_32N"/>
    <property type="match status" value="1"/>
</dbReference>
<dbReference type="InterPro" id="IPR023296">
    <property type="entry name" value="Glyco_hydro_beta-prop_sf"/>
</dbReference>
<evidence type="ECO:0000256" key="2">
    <source>
        <dbReference type="ARBA" id="ARBA00022801"/>
    </source>
</evidence>
<evidence type="ECO:0000256" key="1">
    <source>
        <dbReference type="ARBA" id="ARBA00009902"/>
    </source>
</evidence>
<evidence type="ECO:0000313" key="8">
    <source>
        <dbReference type="Proteomes" id="UP000632125"/>
    </source>
</evidence>
<accession>A0A927CV87</accession>
<comment type="caution">
    <text evidence="7">The sequence shown here is derived from an EMBL/GenBank/DDBJ whole genome shotgun (WGS) entry which is preliminary data.</text>
</comment>
<evidence type="ECO:0000259" key="6">
    <source>
        <dbReference type="Pfam" id="PF08244"/>
    </source>
</evidence>
<dbReference type="InterPro" id="IPR013320">
    <property type="entry name" value="ConA-like_dom_sf"/>
</dbReference>
<dbReference type="RefSeq" id="WP_190866630.1">
    <property type="nucleotide sequence ID" value="NZ_JACXIY010000042.1"/>
</dbReference>
<dbReference type="CDD" id="cd18622">
    <property type="entry name" value="GH32_Inu-like"/>
    <property type="match status" value="1"/>
</dbReference>
<dbReference type="EMBL" id="JACXIY010000042">
    <property type="protein sequence ID" value="MBD2872170.1"/>
    <property type="molecule type" value="Genomic_DNA"/>
</dbReference>
<dbReference type="Gene3D" id="2.115.10.20">
    <property type="entry name" value="Glycosyl hydrolase domain, family 43"/>
    <property type="match status" value="1"/>
</dbReference>
<organism evidence="7 8">
    <name type="scientific">Paenibacillus arenilitoris</name>
    <dbReference type="NCBI Taxonomy" id="2772299"/>
    <lineage>
        <taxon>Bacteria</taxon>
        <taxon>Bacillati</taxon>
        <taxon>Bacillota</taxon>
        <taxon>Bacilli</taxon>
        <taxon>Bacillales</taxon>
        <taxon>Paenibacillaceae</taxon>
        <taxon>Paenibacillus</taxon>
    </lineage>
</organism>
<proteinExistence type="inferred from homology"/>
<dbReference type="PROSITE" id="PS00609">
    <property type="entry name" value="GLYCOSYL_HYDROL_F32"/>
    <property type="match status" value="1"/>
</dbReference>
<dbReference type="Proteomes" id="UP000632125">
    <property type="component" value="Unassembled WGS sequence"/>
</dbReference>
<keyword evidence="8" id="KW-1185">Reference proteome</keyword>
<dbReference type="PANTHER" id="PTHR42800:SF1">
    <property type="entry name" value="EXOINULINASE INUD (AFU_ORTHOLOGUE AFUA_5G00480)"/>
    <property type="match status" value="1"/>
</dbReference>